<accession>A0AAN8XDQ6</accession>
<feature type="non-terminal residue" evidence="4">
    <location>
        <position position="1"/>
    </location>
</feature>
<dbReference type="InterPro" id="IPR013783">
    <property type="entry name" value="Ig-like_fold"/>
</dbReference>
<proteinExistence type="predicted"/>
<dbReference type="PANTHER" id="PTHR23278:SF32">
    <property type="entry name" value="NEUROMUSCULIN, ISOFORM E"/>
    <property type="match status" value="1"/>
</dbReference>
<feature type="non-terminal residue" evidence="4">
    <location>
        <position position="352"/>
    </location>
</feature>
<evidence type="ECO:0000259" key="2">
    <source>
        <dbReference type="PROSITE" id="PS50835"/>
    </source>
</evidence>
<feature type="domain" description="Ig-like" evidence="2">
    <location>
        <begin position="45"/>
        <end position="133"/>
    </location>
</feature>
<dbReference type="SUPFAM" id="SSF48726">
    <property type="entry name" value="Immunoglobulin"/>
    <property type="match status" value="2"/>
</dbReference>
<dbReference type="SMART" id="SM00060">
    <property type="entry name" value="FN3"/>
    <property type="match status" value="1"/>
</dbReference>
<dbReference type="InterPro" id="IPR007110">
    <property type="entry name" value="Ig-like_dom"/>
</dbReference>
<dbReference type="AlphaFoldDB" id="A0AAN8XDQ6"/>
<keyword evidence="1" id="KW-1133">Transmembrane helix</keyword>
<reference evidence="4 5" key="1">
    <citation type="submission" date="2023-11" db="EMBL/GenBank/DDBJ databases">
        <title>Halocaridina rubra genome assembly.</title>
        <authorList>
            <person name="Smith C."/>
        </authorList>
    </citation>
    <scope>NUCLEOTIDE SEQUENCE [LARGE SCALE GENOMIC DNA]</scope>
    <source>
        <strain evidence="4">EP-1</strain>
        <tissue evidence="4">Whole</tissue>
    </source>
</reference>
<feature type="domain" description="Fibronectin type-III" evidence="3">
    <location>
        <begin position="163"/>
        <end position="255"/>
    </location>
</feature>
<keyword evidence="1" id="KW-0472">Membrane</keyword>
<dbReference type="Pfam" id="PF00041">
    <property type="entry name" value="fn3"/>
    <property type="match status" value="1"/>
</dbReference>
<name>A0AAN8XDQ6_HALRR</name>
<evidence type="ECO:0000259" key="3">
    <source>
        <dbReference type="PROSITE" id="PS50853"/>
    </source>
</evidence>
<dbReference type="PROSITE" id="PS50835">
    <property type="entry name" value="IG_LIKE"/>
    <property type="match status" value="1"/>
</dbReference>
<dbReference type="Gene3D" id="2.60.40.10">
    <property type="entry name" value="Immunoglobulins"/>
    <property type="match status" value="3"/>
</dbReference>
<evidence type="ECO:0000313" key="4">
    <source>
        <dbReference type="EMBL" id="KAK7081497.1"/>
    </source>
</evidence>
<dbReference type="EMBL" id="JAXCGZ010004773">
    <property type="protein sequence ID" value="KAK7081497.1"/>
    <property type="molecule type" value="Genomic_DNA"/>
</dbReference>
<dbReference type="CDD" id="cd00063">
    <property type="entry name" value="FN3"/>
    <property type="match status" value="1"/>
</dbReference>
<dbReference type="PROSITE" id="PS50853">
    <property type="entry name" value="FN3"/>
    <property type="match status" value="1"/>
</dbReference>
<dbReference type="InterPro" id="IPR003961">
    <property type="entry name" value="FN3_dom"/>
</dbReference>
<dbReference type="PANTHER" id="PTHR23278">
    <property type="entry name" value="SIDESTEP PROTEIN"/>
    <property type="match status" value="1"/>
</dbReference>
<dbReference type="InterPro" id="IPR036116">
    <property type="entry name" value="FN3_sf"/>
</dbReference>
<gene>
    <name evidence="4" type="ORF">SK128_025442</name>
</gene>
<comment type="caution">
    <text evidence="4">The sequence shown here is derived from an EMBL/GenBank/DDBJ whole genome shotgun (WGS) entry which is preliminary data.</text>
</comment>
<protein>
    <submittedName>
        <fullName evidence="4">Uncharacterized protein</fullName>
    </submittedName>
</protein>
<evidence type="ECO:0000313" key="5">
    <source>
        <dbReference type="Proteomes" id="UP001381693"/>
    </source>
</evidence>
<feature type="transmembrane region" description="Helical" evidence="1">
    <location>
        <begin position="277"/>
        <end position="298"/>
    </location>
</feature>
<dbReference type="Proteomes" id="UP001381693">
    <property type="component" value="Unassembled WGS sequence"/>
</dbReference>
<keyword evidence="5" id="KW-1185">Reference proteome</keyword>
<organism evidence="4 5">
    <name type="scientific">Halocaridina rubra</name>
    <name type="common">Hawaiian red shrimp</name>
    <dbReference type="NCBI Taxonomy" id="373956"/>
    <lineage>
        <taxon>Eukaryota</taxon>
        <taxon>Metazoa</taxon>
        <taxon>Ecdysozoa</taxon>
        <taxon>Arthropoda</taxon>
        <taxon>Crustacea</taxon>
        <taxon>Multicrustacea</taxon>
        <taxon>Malacostraca</taxon>
        <taxon>Eumalacostraca</taxon>
        <taxon>Eucarida</taxon>
        <taxon>Decapoda</taxon>
        <taxon>Pleocyemata</taxon>
        <taxon>Caridea</taxon>
        <taxon>Atyoidea</taxon>
        <taxon>Atyidae</taxon>
        <taxon>Halocaridina</taxon>
    </lineage>
</organism>
<dbReference type="InterPro" id="IPR036179">
    <property type="entry name" value="Ig-like_dom_sf"/>
</dbReference>
<keyword evidence="1" id="KW-0812">Transmembrane</keyword>
<dbReference type="SUPFAM" id="SSF49265">
    <property type="entry name" value="Fibronectin type III"/>
    <property type="match status" value="1"/>
</dbReference>
<dbReference type="CDD" id="cd00096">
    <property type="entry name" value="Ig"/>
    <property type="match status" value="1"/>
</dbReference>
<evidence type="ECO:0000256" key="1">
    <source>
        <dbReference type="SAM" id="Phobius"/>
    </source>
</evidence>
<sequence length="352" mass="38415">NTQLEAGSGIFVSNMSLVVQRVTREHGGDYTCHATNSKGTSASLPLLLDVKYSPVCAAEEALQYSVGKFENAEISCKVHANPPDVTFRWTFNNTAESVDVPDGRFVVVGTKSRVNYTPMNELDYGTLLCWANNTIGFQQHPCVFHIVAAGMVSFTISKRKPDPPHNCKVYDVTISSLQVTCLAGDDGGLDQSFLLQVYQVGSKSPVMEIGKTNPIFSITNLRPATSYKIVVASVNEKGTSRLTELNAYTVKVAEALEETIAEPTRDRDRGSIIPSGVLIKSTVAVVPLLAVAVILVWLKIHRSSSDTNPSVDNTSTVTEFENVKHQIQSNEEASKNINIISQHEPDIFTHTE</sequence>